<proteinExistence type="predicted"/>
<dbReference type="Proteomes" id="UP000280099">
    <property type="component" value="Unassembled WGS sequence"/>
</dbReference>
<dbReference type="EMBL" id="RBJC01000006">
    <property type="protein sequence ID" value="RKR71936.1"/>
    <property type="molecule type" value="Genomic_DNA"/>
</dbReference>
<evidence type="ECO:0000313" key="1">
    <source>
        <dbReference type="EMBL" id="RKR71936.1"/>
    </source>
</evidence>
<dbReference type="OrthoDB" id="5690998at2"/>
<keyword evidence="1" id="KW-0808">Transferase</keyword>
<dbReference type="InterPro" id="IPR010866">
    <property type="entry name" value="A-2_8-polyST"/>
</dbReference>
<sequence>MKKKGLFNKIKSYWVNPVNSIQNSPFFTVQYLEDFKKTKNLFVISHLGQLAQVEALIKEENFLNCVLVILYTVRNRSMPELIAKKVNKALFNRITFLQLPSFPNKIHIKSLFRIMNSYRSMLSSIRPHRLFVLSFEKHYCLLIKKAREMKIEVNLIEEGTATYKYSSREEANLMIKDSLTKLDRRSAFFIRHLPMLSCLRPVLRVNYIFDKVYSSFPDMLENTFKFKESKEFFIYKDISGDKFTRSIQSHYNMTNEDILFLNQRYPFPQDSYANILIFILMNYINKYGGKVFIKLHPKDPESLKIALVSEVEKAGLSNNIIIIDEYGFLVERLIFVSKPKKIVSLTSTTLIYGKKILPDTESITIYPLVRDMLFNDKKETLAQYFLEADEHFSILRKFKNISAIGSIVDI</sequence>
<gene>
    <name evidence="1" type="ORF">DES31_1289</name>
</gene>
<protein>
    <submittedName>
        <fullName evidence="1">Alpha-2,8-polysialyltransferase (POLYST)</fullName>
    </submittedName>
</protein>
<dbReference type="Pfam" id="PF07388">
    <property type="entry name" value="A-2_8-polyST"/>
    <property type="match status" value="1"/>
</dbReference>
<comment type="caution">
    <text evidence="1">The sequence shown here is derived from an EMBL/GenBank/DDBJ whole genome shotgun (WGS) entry which is preliminary data.</text>
</comment>
<keyword evidence="1" id="KW-0328">Glycosyltransferase</keyword>
<dbReference type="AlphaFoldDB" id="A0A420XGN6"/>
<dbReference type="RefSeq" id="WP_121123214.1">
    <property type="nucleotide sequence ID" value="NZ_CP016604.1"/>
</dbReference>
<accession>A0A420XGN6</accession>
<reference evidence="1 2" key="1">
    <citation type="submission" date="2018-10" db="EMBL/GenBank/DDBJ databases">
        <title>Genomic Encyclopedia of Type Strains, Phase IV (KMG-IV): sequencing the most valuable type-strain genomes for metagenomic binning, comparative biology and taxonomic classification.</title>
        <authorList>
            <person name="Goeker M."/>
        </authorList>
    </citation>
    <scope>NUCLEOTIDE SEQUENCE [LARGE SCALE GENOMIC DNA]</scope>
    <source>
        <strain evidence="1 2">DSM 23800</strain>
    </source>
</reference>
<dbReference type="GO" id="GO:0016757">
    <property type="term" value="F:glycosyltransferase activity"/>
    <property type="evidence" value="ECO:0007669"/>
    <property type="project" value="UniProtKB-KW"/>
</dbReference>
<name>A0A420XGN6_9PAST</name>
<organism evidence="1 2">
    <name type="scientific">Otariodibacter oris</name>
    <dbReference type="NCBI Taxonomy" id="1032623"/>
    <lineage>
        <taxon>Bacteria</taxon>
        <taxon>Pseudomonadati</taxon>
        <taxon>Pseudomonadota</taxon>
        <taxon>Gammaproteobacteria</taxon>
        <taxon>Pasteurellales</taxon>
        <taxon>Pasteurellaceae</taxon>
        <taxon>Otariodibacter</taxon>
    </lineage>
</organism>
<evidence type="ECO:0000313" key="2">
    <source>
        <dbReference type="Proteomes" id="UP000280099"/>
    </source>
</evidence>
<keyword evidence="2" id="KW-1185">Reference proteome</keyword>